<keyword evidence="4" id="KW-0802">TPR repeat</keyword>
<keyword evidence="3" id="KW-0677">Repeat</keyword>
<dbReference type="InterPro" id="IPR019734">
    <property type="entry name" value="TPR_rpt"/>
</dbReference>
<dbReference type="Pfam" id="PF01381">
    <property type="entry name" value="HTH_3"/>
    <property type="match status" value="1"/>
</dbReference>
<dbReference type="EMBL" id="PXYV01000025">
    <property type="protein sequence ID" value="PSR21887.1"/>
    <property type="molecule type" value="Genomic_DNA"/>
</dbReference>
<comment type="subcellular location">
    <subcellularLocation>
        <location evidence="1">Cytoplasm</location>
    </subcellularLocation>
</comment>
<evidence type="ECO:0000256" key="5">
    <source>
        <dbReference type="ARBA" id="ARBA00038253"/>
    </source>
</evidence>
<proteinExistence type="inferred from homology"/>
<accession>A0A2T2WI18</accession>
<dbReference type="InterPro" id="IPR011990">
    <property type="entry name" value="TPR-like_helical_dom_sf"/>
</dbReference>
<evidence type="ECO:0000256" key="1">
    <source>
        <dbReference type="ARBA" id="ARBA00004496"/>
    </source>
</evidence>
<dbReference type="Gene3D" id="1.25.40.10">
    <property type="entry name" value="Tetratricopeptide repeat domain"/>
    <property type="match status" value="2"/>
</dbReference>
<dbReference type="PROSITE" id="PS50943">
    <property type="entry name" value="HTH_CROC1"/>
    <property type="match status" value="1"/>
</dbReference>
<feature type="domain" description="HTH cro/C1-type" evidence="6">
    <location>
        <begin position="6"/>
        <end position="59"/>
    </location>
</feature>
<reference evidence="7 8" key="1">
    <citation type="journal article" date="2014" name="BMC Genomics">
        <title>Comparison of environmental and isolate Sulfobacillus genomes reveals diverse carbon, sulfur, nitrogen, and hydrogen metabolisms.</title>
        <authorList>
            <person name="Justice N.B."/>
            <person name="Norman A."/>
            <person name="Brown C.T."/>
            <person name="Singh A."/>
            <person name="Thomas B.C."/>
            <person name="Banfield J.F."/>
        </authorList>
    </citation>
    <scope>NUCLEOTIDE SEQUENCE [LARGE SCALE GENOMIC DNA]</scope>
    <source>
        <strain evidence="7">AMDSBA3</strain>
    </source>
</reference>
<comment type="caution">
    <text evidence="7">The sequence shown here is derived from an EMBL/GenBank/DDBJ whole genome shotgun (WGS) entry which is preliminary data.</text>
</comment>
<evidence type="ECO:0000313" key="7">
    <source>
        <dbReference type="EMBL" id="PSR21887.1"/>
    </source>
</evidence>
<evidence type="ECO:0000256" key="3">
    <source>
        <dbReference type="ARBA" id="ARBA00022737"/>
    </source>
</evidence>
<organism evidence="7 8">
    <name type="scientific">Sulfobacillus acidophilus</name>
    <dbReference type="NCBI Taxonomy" id="53633"/>
    <lineage>
        <taxon>Bacteria</taxon>
        <taxon>Bacillati</taxon>
        <taxon>Bacillota</taxon>
        <taxon>Clostridia</taxon>
        <taxon>Eubacteriales</taxon>
        <taxon>Clostridiales Family XVII. Incertae Sedis</taxon>
        <taxon>Sulfobacillus</taxon>
    </lineage>
</organism>
<dbReference type="SUPFAM" id="SSF48452">
    <property type="entry name" value="TPR-like"/>
    <property type="match status" value="2"/>
</dbReference>
<dbReference type="SMART" id="SM00028">
    <property type="entry name" value="TPR"/>
    <property type="match status" value="6"/>
</dbReference>
<keyword evidence="2" id="KW-0963">Cytoplasm</keyword>
<evidence type="ECO:0000313" key="8">
    <source>
        <dbReference type="Proteomes" id="UP000241848"/>
    </source>
</evidence>
<dbReference type="GO" id="GO:0003677">
    <property type="term" value="F:DNA binding"/>
    <property type="evidence" value="ECO:0007669"/>
    <property type="project" value="InterPro"/>
</dbReference>
<dbReference type="CDD" id="cd00093">
    <property type="entry name" value="HTH_XRE"/>
    <property type="match status" value="1"/>
</dbReference>
<dbReference type="PANTHER" id="PTHR46630:SF1">
    <property type="entry name" value="TETRATRICOPEPTIDE REPEAT PROTEIN 29"/>
    <property type="match status" value="1"/>
</dbReference>
<protein>
    <recommendedName>
        <fullName evidence="6">HTH cro/C1-type domain-containing protein</fullName>
    </recommendedName>
</protein>
<dbReference type="InterPro" id="IPR051476">
    <property type="entry name" value="Bac_ResReg_Asp_Phosphatase"/>
</dbReference>
<name>A0A2T2WI18_9FIRM</name>
<dbReference type="Proteomes" id="UP000241848">
    <property type="component" value="Unassembled WGS sequence"/>
</dbReference>
<dbReference type="SUPFAM" id="SSF47413">
    <property type="entry name" value="lambda repressor-like DNA-binding domains"/>
    <property type="match status" value="1"/>
</dbReference>
<evidence type="ECO:0000256" key="2">
    <source>
        <dbReference type="ARBA" id="ARBA00022490"/>
    </source>
</evidence>
<dbReference type="InterPro" id="IPR010982">
    <property type="entry name" value="Lambda_DNA-bd_dom_sf"/>
</dbReference>
<comment type="similarity">
    <text evidence="5">Belongs to the Rap family.</text>
</comment>
<dbReference type="PANTHER" id="PTHR46630">
    <property type="entry name" value="TETRATRICOPEPTIDE REPEAT PROTEIN 29"/>
    <property type="match status" value="1"/>
</dbReference>
<dbReference type="InterPro" id="IPR001387">
    <property type="entry name" value="Cro/C1-type_HTH"/>
</dbReference>
<sequence length="422" mass="46885">MIGDKIRDLRKKKHLTQEQLAGHELTKSYVSQVELGRIRPSRKALEVMAERLGKPYGYFVGNDDDLRTVDVLMKAAEALTLSGRLDEALVGLEEAQFLAERLGRDDILAQIETSRGQVHLSQHHYSEAMRNLKSAFDRLTAEEDTPQLVKTAVILGRTAYLAGLLHEAVIYFQRGVDVARAQPDPDLKVYALMHYGDIYWETQHYQSAIALYDEANQVQNHSVPTLTAEINIRLAACHCRLGEPDKARASVQLALQVLPKLSMTEARCRLQSDLARCFVALDEIDFAWRLCEEALRDADQLLQCLPQVLESALTVAQYLRPSVSAQLIDRTINEPDKPALARAKSLAHQLAAEQAGSAGDALEHLDRALQYLPNDPGLMLRRNALAVQAGLGEAWNALWDEIKAQTQPPGPILSIVQHSVGG</sequence>
<evidence type="ECO:0000259" key="6">
    <source>
        <dbReference type="PROSITE" id="PS50943"/>
    </source>
</evidence>
<dbReference type="Gene3D" id="1.10.260.40">
    <property type="entry name" value="lambda repressor-like DNA-binding domains"/>
    <property type="match status" value="1"/>
</dbReference>
<dbReference type="GO" id="GO:0005737">
    <property type="term" value="C:cytoplasm"/>
    <property type="evidence" value="ECO:0007669"/>
    <property type="project" value="UniProtKB-SubCell"/>
</dbReference>
<evidence type="ECO:0000256" key="4">
    <source>
        <dbReference type="ARBA" id="ARBA00022803"/>
    </source>
</evidence>
<dbReference type="AlphaFoldDB" id="A0A2T2WI18"/>
<dbReference type="SMART" id="SM00530">
    <property type="entry name" value="HTH_XRE"/>
    <property type="match status" value="1"/>
</dbReference>
<gene>
    <name evidence="7" type="ORF">C7B45_08865</name>
</gene>